<feature type="region of interest" description="Disordered" evidence="1">
    <location>
        <begin position="18"/>
        <end position="62"/>
    </location>
</feature>
<protein>
    <submittedName>
        <fullName evidence="2">Uncharacterized protein</fullName>
    </submittedName>
</protein>
<organism evidence="2 3">
    <name type="scientific">Sagittula marina</name>
    <dbReference type="NCBI Taxonomy" id="943940"/>
    <lineage>
        <taxon>Bacteria</taxon>
        <taxon>Pseudomonadati</taxon>
        <taxon>Pseudomonadota</taxon>
        <taxon>Alphaproteobacteria</taxon>
        <taxon>Rhodobacterales</taxon>
        <taxon>Roseobacteraceae</taxon>
        <taxon>Sagittula</taxon>
    </lineage>
</organism>
<reference evidence="2 3" key="1">
    <citation type="submission" date="2020-08" db="EMBL/GenBank/DDBJ databases">
        <title>Genomic Encyclopedia of Type Strains, Phase IV (KMG-IV): sequencing the most valuable type-strain genomes for metagenomic binning, comparative biology and taxonomic classification.</title>
        <authorList>
            <person name="Goeker M."/>
        </authorList>
    </citation>
    <scope>NUCLEOTIDE SEQUENCE [LARGE SCALE GENOMIC DNA]</scope>
    <source>
        <strain evidence="2 3">DSM 102235</strain>
    </source>
</reference>
<dbReference type="RefSeq" id="WP_183962954.1">
    <property type="nucleotide sequence ID" value="NZ_BAABBZ010000012.1"/>
</dbReference>
<accession>A0A7W6DP61</accession>
<dbReference type="EMBL" id="JACIEJ010000001">
    <property type="protein sequence ID" value="MBB3984357.1"/>
    <property type="molecule type" value="Genomic_DNA"/>
</dbReference>
<name>A0A7W6DP61_9RHOB</name>
<feature type="compositionally biased region" description="Basic and acidic residues" evidence="1">
    <location>
        <begin position="27"/>
        <end position="39"/>
    </location>
</feature>
<feature type="compositionally biased region" description="Polar residues" evidence="1">
    <location>
        <begin position="44"/>
        <end position="59"/>
    </location>
</feature>
<evidence type="ECO:0000256" key="1">
    <source>
        <dbReference type="SAM" id="MobiDB-lite"/>
    </source>
</evidence>
<keyword evidence="3" id="KW-1185">Reference proteome</keyword>
<evidence type="ECO:0000313" key="3">
    <source>
        <dbReference type="Proteomes" id="UP000541426"/>
    </source>
</evidence>
<dbReference type="AlphaFoldDB" id="A0A7W6DP61"/>
<evidence type="ECO:0000313" key="2">
    <source>
        <dbReference type="EMBL" id="MBB3984357.1"/>
    </source>
</evidence>
<dbReference type="Proteomes" id="UP000541426">
    <property type="component" value="Unassembled WGS sequence"/>
</dbReference>
<gene>
    <name evidence="2" type="ORF">GGQ68_000668</name>
</gene>
<sequence length="167" mass="18825">MARNASALKETARYIGGKAIRRSSKNRTNDEYNSSRDYGRTPSRCVNNGPISRSPWTSQDENDDALRAGKTMRIFEFSPDHRHCWQHAVDGQGGYGSQRHVKAEAFNPMQSSFTRFFIKSISAVEVRLLPVRRFQRGLMSPFPHIANAMMPFSVLQQSGAAQVTQAM</sequence>
<proteinExistence type="predicted"/>
<comment type="caution">
    <text evidence="2">The sequence shown here is derived from an EMBL/GenBank/DDBJ whole genome shotgun (WGS) entry which is preliminary data.</text>
</comment>